<evidence type="ECO:0000313" key="2">
    <source>
        <dbReference type="EMBL" id="SVC50974.1"/>
    </source>
</evidence>
<name>A0A382MPS5_9ZZZZ</name>
<protein>
    <recommendedName>
        <fullName evidence="1">Dystroglycan-type cadherin-like domain-containing protein</fullName>
    </recommendedName>
</protein>
<feature type="non-terminal residue" evidence="2">
    <location>
        <position position="379"/>
    </location>
</feature>
<sequence>TNDAPTISSTAILTGTEDVAYSYTVTAADVDPTGTTTLCDITNTGSSETCTFTLPAGEILDLSWSHDYYGTEFSMDVTKPDATIDSYGPYGYGSGSYSTTYTDAGSYTVVISDVYSDGGGAAVASYEFGDSYTLAGTTIPAWMSFDAATGILSGTPDDSGVWDNIIVITATDEAGATATDSFTLNITNVNDAPGGSSVLIGDGSPWTQASSDTLTNYGVASSTYTLTITSLQRATITMTNTDNYASECGLEIDGTDVGCGYASSYQYGGQTGSPYSITTAGTYSVVVTDSYGDGGNYATIVIEDGNAATTIIQVIGFVYDGEVLTADSSLLTDDDGVGALNYQWANQDGDIAGATSSTYTIGACCDVLGDTYSVTVSYT</sequence>
<evidence type="ECO:0000259" key="1">
    <source>
        <dbReference type="SMART" id="SM00736"/>
    </source>
</evidence>
<feature type="non-terminal residue" evidence="2">
    <location>
        <position position="1"/>
    </location>
</feature>
<accession>A0A382MPS5</accession>
<dbReference type="SUPFAM" id="SSF49313">
    <property type="entry name" value="Cadherin-like"/>
    <property type="match status" value="1"/>
</dbReference>
<reference evidence="2" key="1">
    <citation type="submission" date="2018-05" db="EMBL/GenBank/DDBJ databases">
        <authorList>
            <person name="Lanie J.A."/>
            <person name="Ng W.-L."/>
            <person name="Kazmierczak K.M."/>
            <person name="Andrzejewski T.M."/>
            <person name="Davidsen T.M."/>
            <person name="Wayne K.J."/>
            <person name="Tettelin H."/>
            <person name="Glass J.I."/>
            <person name="Rusch D."/>
            <person name="Podicherti R."/>
            <person name="Tsui H.-C.T."/>
            <person name="Winkler M.E."/>
        </authorList>
    </citation>
    <scope>NUCLEOTIDE SEQUENCE</scope>
</reference>
<dbReference type="InterPro" id="IPR013783">
    <property type="entry name" value="Ig-like_fold"/>
</dbReference>
<dbReference type="GO" id="GO:0005509">
    <property type="term" value="F:calcium ion binding"/>
    <property type="evidence" value="ECO:0007669"/>
    <property type="project" value="InterPro"/>
</dbReference>
<dbReference type="EMBL" id="UINC01095135">
    <property type="protein sequence ID" value="SVC50974.1"/>
    <property type="molecule type" value="Genomic_DNA"/>
</dbReference>
<organism evidence="2">
    <name type="scientific">marine metagenome</name>
    <dbReference type="NCBI Taxonomy" id="408172"/>
    <lineage>
        <taxon>unclassified sequences</taxon>
        <taxon>metagenomes</taxon>
        <taxon>ecological metagenomes</taxon>
    </lineage>
</organism>
<dbReference type="InterPro" id="IPR015919">
    <property type="entry name" value="Cadherin-like_sf"/>
</dbReference>
<dbReference type="Gene3D" id="2.60.40.10">
    <property type="entry name" value="Immunoglobulins"/>
    <property type="match status" value="1"/>
</dbReference>
<dbReference type="Pfam" id="PF05345">
    <property type="entry name" value="He_PIG"/>
    <property type="match status" value="1"/>
</dbReference>
<dbReference type="SMART" id="SM00736">
    <property type="entry name" value="CADG"/>
    <property type="match status" value="1"/>
</dbReference>
<proteinExistence type="predicted"/>
<dbReference type="GO" id="GO:0016020">
    <property type="term" value="C:membrane"/>
    <property type="evidence" value="ECO:0007669"/>
    <property type="project" value="InterPro"/>
</dbReference>
<feature type="domain" description="Dystroglycan-type cadherin-like" evidence="1">
    <location>
        <begin position="99"/>
        <end position="193"/>
    </location>
</feature>
<gene>
    <name evidence="2" type="ORF">METZ01_LOCUS303828</name>
</gene>
<dbReference type="InterPro" id="IPR006644">
    <property type="entry name" value="Cadg"/>
</dbReference>
<dbReference type="AlphaFoldDB" id="A0A382MPS5"/>